<gene>
    <name evidence="1" type="ORF">SL103_30320</name>
</gene>
<dbReference type="Proteomes" id="UP000094094">
    <property type="component" value="Chromosome"/>
</dbReference>
<dbReference type="KEGG" id="slc:SL103_30320"/>
<dbReference type="SUPFAM" id="SSF51338">
    <property type="entry name" value="Composite domain of metallo-dependent hydrolases"/>
    <property type="match status" value="1"/>
</dbReference>
<dbReference type="InterPro" id="IPR011059">
    <property type="entry name" value="Metal-dep_hydrolase_composite"/>
</dbReference>
<dbReference type="Gene3D" id="2.30.40.10">
    <property type="entry name" value="Urease, subunit C, domain 1"/>
    <property type="match status" value="1"/>
</dbReference>
<dbReference type="GO" id="GO:0016810">
    <property type="term" value="F:hydrolase activity, acting on carbon-nitrogen (but not peptide) bonds"/>
    <property type="evidence" value="ECO:0007669"/>
    <property type="project" value="InterPro"/>
</dbReference>
<reference evidence="1 2" key="1">
    <citation type="submission" date="2016-09" db="EMBL/GenBank/DDBJ databases">
        <title>Complete genome sequencing of Streptomyces lydicus 103 and metabolic pathways analysis of antibiotic biosynthesis.</title>
        <authorList>
            <person name="Jia N."/>
            <person name="Ding M.-Z."/>
            <person name="Gao F."/>
            <person name="Yuan Y.-J."/>
        </authorList>
    </citation>
    <scope>NUCLEOTIDE SEQUENCE [LARGE SCALE GENOMIC DNA]</scope>
    <source>
        <strain evidence="1 2">103</strain>
    </source>
</reference>
<organism evidence="1 2">
    <name type="scientific">Streptomyces lydicus</name>
    <dbReference type="NCBI Taxonomy" id="47763"/>
    <lineage>
        <taxon>Bacteria</taxon>
        <taxon>Bacillati</taxon>
        <taxon>Actinomycetota</taxon>
        <taxon>Actinomycetes</taxon>
        <taxon>Kitasatosporales</taxon>
        <taxon>Streptomycetaceae</taxon>
        <taxon>Streptomyces</taxon>
    </lineage>
</organism>
<keyword evidence="2" id="KW-1185">Reference proteome</keyword>
<accession>A0A1D7VTZ6</accession>
<evidence type="ECO:0000313" key="2">
    <source>
        <dbReference type="Proteomes" id="UP000094094"/>
    </source>
</evidence>
<dbReference type="EMBL" id="CP017157">
    <property type="protein sequence ID" value="AOP49978.1"/>
    <property type="molecule type" value="Genomic_DNA"/>
</dbReference>
<name>A0A1D7VTZ6_9ACTN</name>
<dbReference type="AlphaFoldDB" id="A0A1D7VTZ6"/>
<evidence type="ECO:0008006" key="3">
    <source>
        <dbReference type="Google" id="ProtNLM"/>
    </source>
</evidence>
<protein>
    <recommendedName>
        <fullName evidence="3">Amidohydrolase-related domain-containing protein</fullName>
    </recommendedName>
</protein>
<evidence type="ECO:0000313" key="1">
    <source>
        <dbReference type="EMBL" id="AOP49978.1"/>
    </source>
</evidence>
<proteinExistence type="predicted"/>
<sequence length="68" mass="7559">MTRPVPGTLNFAPRFDRTGRIVLNGQVPNVSEVYVDGQLRKSGGELLHVDTERVVREAERAAERVRAA</sequence>